<evidence type="ECO:0000313" key="3">
    <source>
        <dbReference type="EMBL" id="AKU98228.1"/>
    </source>
</evidence>
<protein>
    <submittedName>
        <fullName evidence="3">Autotransporter</fullName>
    </submittedName>
</protein>
<evidence type="ECO:0000256" key="1">
    <source>
        <dbReference type="SAM" id="MobiDB-lite"/>
    </source>
</evidence>
<name>A0A0K1PXI6_9BACT</name>
<proteinExistence type="predicted"/>
<dbReference type="SUPFAM" id="SSF101447">
    <property type="entry name" value="Formin homology 2 domain (FH2 domain)"/>
    <property type="match status" value="1"/>
</dbReference>
<dbReference type="AlphaFoldDB" id="A0A0K1PXI6"/>
<accession>A0A0K1PXI6</accession>
<dbReference type="RefSeq" id="WP_205633770.1">
    <property type="nucleotide sequence ID" value="NZ_CP012333.1"/>
</dbReference>
<dbReference type="EMBL" id="CP012333">
    <property type="protein sequence ID" value="AKU98228.1"/>
    <property type="molecule type" value="Genomic_DNA"/>
</dbReference>
<feature type="compositionally biased region" description="Pro residues" evidence="1">
    <location>
        <begin position="148"/>
        <end position="181"/>
    </location>
</feature>
<dbReference type="Proteomes" id="UP000064967">
    <property type="component" value="Chromosome"/>
</dbReference>
<keyword evidence="2" id="KW-0732">Signal</keyword>
<feature type="chain" id="PRO_5005466248" evidence="2">
    <location>
        <begin position="36"/>
        <end position="375"/>
    </location>
</feature>
<organism evidence="3 4">
    <name type="scientific">Labilithrix luteola</name>
    <dbReference type="NCBI Taxonomy" id="1391654"/>
    <lineage>
        <taxon>Bacteria</taxon>
        <taxon>Pseudomonadati</taxon>
        <taxon>Myxococcota</taxon>
        <taxon>Polyangia</taxon>
        <taxon>Polyangiales</taxon>
        <taxon>Labilitrichaceae</taxon>
        <taxon>Labilithrix</taxon>
    </lineage>
</organism>
<feature type="region of interest" description="Disordered" evidence="1">
    <location>
        <begin position="144"/>
        <end position="194"/>
    </location>
</feature>
<feature type="signal peptide" evidence="2">
    <location>
        <begin position="1"/>
        <end position="35"/>
    </location>
</feature>
<sequence>MTRASRRSRRWAKANLALLVLVPLATWLVSTSARAGETVETSPRFHLAYTAPAQGCPDRTAFIDAVHSRTPRSQLATEDETAVAFTVTIKTNDGPKGATMGQLEVQEPDGTHQTRHVSSRTCAEVAKALALVVALIVDPESMTAPDVEPAPAPVPPVEPIPEAQPEPAPPPPPPPPPSPPPPKRRRTPVVAPPPPPPVILAAGLELGATSAIGPAMAPSAGLLLDAEWRSGATPLRSRLVTPALRASFDMATTSSDLPIGKQTYRWFAGTVRFCPIHLPFAGAFRVAPCGAFQVGYHHGNTRGAPNPATHGDLWLAPVAEANLDWKLSRAMTLELEGGALFPLRQTRFFLAPNTTIFTVPNAGGLVRLSLRVRFR</sequence>
<evidence type="ECO:0000313" key="4">
    <source>
        <dbReference type="Proteomes" id="UP000064967"/>
    </source>
</evidence>
<dbReference type="STRING" id="1391654.AKJ09_04892"/>
<evidence type="ECO:0000256" key="2">
    <source>
        <dbReference type="SAM" id="SignalP"/>
    </source>
</evidence>
<reference evidence="3 4" key="1">
    <citation type="submission" date="2015-08" db="EMBL/GenBank/DDBJ databases">
        <authorList>
            <person name="Babu N.S."/>
            <person name="Beckwith C.J."/>
            <person name="Beseler K.G."/>
            <person name="Brison A."/>
            <person name="Carone J.V."/>
            <person name="Caskin T.P."/>
            <person name="Diamond M."/>
            <person name="Durham M.E."/>
            <person name="Foxe J.M."/>
            <person name="Go M."/>
            <person name="Henderson B.A."/>
            <person name="Jones I.B."/>
            <person name="McGettigan J.A."/>
            <person name="Micheletti S.J."/>
            <person name="Nasrallah M.E."/>
            <person name="Ortiz D."/>
            <person name="Piller C.R."/>
            <person name="Privatt S.R."/>
            <person name="Schneider S.L."/>
            <person name="Sharp S."/>
            <person name="Smith T.C."/>
            <person name="Stanton J.D."/>
            <person name="Ullery H.E."/>
            <person name="Wilson R.J."/>
            <person name="Serrano M.G."/>
            <person name="Buck G."/>
            <person name="Lee V."/>
            <person name="Wang Y."/>
            <person name="Carvalho R."/>
            <person name="Voegtly L."/>
            <person name="Shi R."/>
            <person name="Duckworth R."/>
            <person name="Johnson A."/>
            <person name="Loviza R."/>
            <person name="Walstead R."/>
            <person name="Shah Z."/>
            <person name="Kiflezghi M."/>
            <person name="Wade K."/>
            <person name="Ball S.L."/>
            <person name="Bradley K.W."/>
            <person name="Asai D.J."/>
            <person name="Bowman C.A."/>
            <person name="Russell D.A."/>
            <person name="Pope W.H."/>
            <person name="Jacobs-Sera D."/>
            <person name="Hendrix R.W."/>
            <person name="Hatfull G.F."/>
        </authorList>
    </citation>
    <scope>NUCLEOTIDE SEQUENCE [LARGE SCALE GENOMIC DNA]</scope>
    <source>
        <strain evidence="3 4">DSM 27648</strain>
    </source>
</reference>
<gene>
    <name evidence="3" type="ORF">AKJ09_04892</name>
</gene>
<dbReference type="KEGG" id="llu:AKJ09_04892"/>
<keyword evidence="4" id="KW-1185">Reference proteome</keyword>